<reference evidence="2" key="1">
    <citation type="journal article" date="2023" name="Front. Plant Sci.">
        <title>Chromosomal-level genome assembly of Melastoma candidum provides insights into trichome evolution.</title>
        <authorList>
            <person name="Zhong Y."/>
            <person name="Wu W."/>
            <person name="Sun C."/>
            <person name="Zou P."/>
            <person name="Liu Y."/>
            <person name="Dai S."/>
            <person name="Zhou R."/>
        </authorList>
    </citation>
    <scope>NUCLEOTIDE SEQUENCE [LARGE SCALE GENOMIC DNA]</scope>
</reference>
<dbReference type="Proteomes" id="UP001057402">
    <property type="component" value="Chromosome 5"/>
</dbReference>
<organism evidence="1 2">
    <name type="scientific">Melastoma candidum</name>
    <dbReference type="NCBI Taxonomy" id="119954"/>
    <lineage>
        <taxon>Eukaryota</taxon>
        <taxon>Viridiplantae</taxon>
        <taxon>Streptophyta</taxon>
        <taxon>Embryophyta</taxon>
        <taxon>Tracheophyta</taxon>
        <taxon>Spermatophyta</taxon>
        <taxon>Magnoliopsida</taxon>
        <taxon>eudicotyledons</taxon>
        <taxon>Gunneridae</taxon>
        <taxon>Pentapetalae</taxon>
        <taxon>rosids</taxon>
        <taxon>malvids</taxon>
        <taxon>Myrtales</taxon>
        <taxon>Melastomataceae</taxon>
        <taxon>Melastomatoideae</taxon>
        <taxon>Melastomateae</taxon>
        <taxon>Melastoma</taxon>
    </lineage>
</organism>
<keyword evidence="2" id="KW-1185">Reference proteome</keyword>
<sequence>MLWNPPAGWGPHAYFEMLAESREGPQAPSSSANRLNIQGEALQDMYIDPERGPEMSRTTSRDSIPMLAEPRSSNWRH</sequence>
<gene>
    <name evidence="1" type="ORF">MLD38_017513</name>
</gene>
<dbReference type="EMBL" id="CM042884">
    <property type="protein sequence ID" value="KAI4369020.1"/>
    <property type="molecule type" value="Genomic_DNA"/>
</dbReference>
<accession>A0ACB9QRE1</accession>
<comment type="caution">
    <text evidence="1">The sequence shown here is derived from an EMBL/GenBank/DDBJ whole genome shotgun (WGS) entry which is preliminary data.</text>
</comment>
<name>A0ACB9QRE1_9MYRT</name>
<evidence type="ECO:0000313" key="2">
    <source>
        <dbReference type="Proteomes" id="UP001057402"/>
    </source>
</evidence>
<protein>
    <submittedName>
        <fullName evidence="1">Uncharacterized protein</fullName>
    </submittedName>
</protein>
<proteinExistence type="predicted"/>
<evidence type="ECO:0000313" key="1">
    <source>
        <dbReference type="EMBL" id="KAI4369020.1"/>
    </source>
</evidence>